<dbReference type="EMBL" id="CP053923">
    <property type="protein sequence ID" value="QNT69088.1"/>
    <property type="molecule type" value="Genomic_DNA"/>
</dbReference>
<dbReference type="KEGG" id="dvn:HQ394_06625"/>
<name>A0A7H1N052_9PROT</name>
<reference evidence="2 3" key="1">
    <citation type="submission" date="2020-05" db="EMBL/GenBank/DDBJ databases">
        <title>Complete closed genome sequence of Defluviicoccus vanus.</title>
        <authorList>
            <person name="Bessarab I."/>
            <person name="Arumugam K."/>
            <person name="Maszenan A.M."/>
            <person name="Seviour R.J."/>
            <person name="Williams R.B."/>
        </authorList>
    </citation>
    <scope>NUCLEOTIDE SEQUENCE [LARGE SCALE GENOMIC DNA]</scope>
    <source>
        <strain evidence="2 3">Ben 114</strain>
    </source>
</reference>
<evidence type="ECO:0000313" key="3">
    <source>
        <dbReference type="Proteomes" id="UP000516369"/>
    </source>
</evidence>
<dbReference type="AlphaFoldDB" id="A0A7H1N052"/>
<evidence type="ECO:0000256" key="1">
    <source>
        <dbReference type="SAM" id="Phobius"/>
    </source>
</evidence>
<evidence type="ECO:0000313" key="2">
    <source>
        <dbReference type="EMBL" id="QNT69088.1"/>
    </source>
</evidence>
<feature type="transmembrane region" description="Helical" evidence="1">
    <location>
        <begin position="54"/>
        <end position="74"/>
    </location>
</feature>
<gene>
    <name evidence="2" type="ORF">HQ394_06625</name>
</gene>
<sequence length="283" mass="30824">MQTEARLKIAFQILSWATFGLGVIVAIMVIGASIISIRVADDGGKTFSTTVERIFTSLLPVVATWVGTVLAFYFTKESFQAASDSAKANFKEGSSTVTAAVAELGDRRLAAQPVSQCMRSYDDIAKIVKPVAELSKLNLVNDIEPLFKDKVTRLPLFDAQKVIKYMIHKSVLAFFFDHVQTVQQKTSAPGAAQVAGVSLTRENATLQDFLTYNDGKYGKVVETSFAFVAKDKTLADAVAAMRKVEKEAGIACQDVFVTATGEKSEPVLGWLSDRRIQNFAQFG</sequence>
<proteinExistence type="predicted"/>
<keyword evidence="1" id="KW-1133">Transmembrane helix</keyword>
<keyword evidence="1" id="KW-0472">Membrane</keyword>
<keyword evidence="1" id="KW-0812">Transmembrane</keyword>
<keyword evidence="3" id="KW-1185">Reference proteome</keyword>
<organism evidence="2 3">
    <name type="scientific">Defluviicoccus vanus</name>
    <dbReference type="NCBI Taxonomy" id="111831"/>
    <lineage>
        <taxon>Bacteria</taxon>
        <taxon>Pseudomonadati</taxon>
        <taxon>Pseudomonadota</taxon>
        <taxon>Alphaproteobacteria</taxon>
        <taxon>Rhodospirillales</taxon>
        <taxon>Rhodospirillaceae</taxon>
        <taxon>Defluviicoccus</taxon>
    </lineage>
</organism>
<accession>A0A7H1N052</accession>
<feature type="transmembrane region" description="Helical" evidence="1">
    <location>
        <begin position="12"/>
        <end position="34"/>
    </location>
</feature>
<protein>
    <submittedName>
        <fullName evidence="2">Uncharacterized protein</fullName>
    </submittedName>
</protein>
<dbReference type="Proteomes" id="UP000516369">
    <property type="component" value="Chromosome"/>
</dbReference>